<protein>
    <submittedName>
        <fullName evidence="1">Uncharacterized protein</fullName>
    </submittedName>
</protein>
<comment type="caution">
    <text evidence="1">The sequence shown here is derived from an EMBL/GenBank/DDBJ whole genome shotgun (WGS) entry which is preliminary data.</text>
</comment>
<accession>A0A7C4FA04</accession>
<name>A0A7C4FA04_THEPE</name>
<proteinExistence type="predicted"/>
<reference evidence="1" key="1">
    <citation type="journal article" date="2020" name="mSystems">
        <title>Genome- and Community-Level Interaction Insights into Carbon Utilization and Element Cycling Functions of Hydrothermarchaeota in Hydrothermal Sediment.</title>
        <authorList>
            <person name="Zhou Z."/>
            <person name="Liu Y."/>
            <person name="Xu W."/>
            <person name="Pan J."/>
            <person name="Luo Z.H."/>
            <person name="Li M."/>
        </authorList>
    </citation>
    <scope>NUCLEOTIDE SEQUENCE [LARGE SCALE GENOMIC DNA]</scope>
    <source>
        <strain evidence="1">SpSt-735</strain>
    </source>
</reference>
<dbReference type="EMBL" id="DTFI01000109">
    <property type="protein sequence ID" value="HGI43600.1"/>
    <property type="molecule type" value="Genomic_DNA"/>
</dbReference>
<organism evidence="1">
    <name type="scientific">Thermofilum pendens</name>
    <dbReference type="NCBI Taxonomy" id="2269"/>
    <lineage>
        <taxon>Archaea</taxon>
        <taxon>Thermoproteota</taxon>
        <taxon>Thermoprotei</taxon>
        <taxon>Thermofilales</taxon>
        <taxon>Thermofilaceae</taxon>
        <taxon>Thermofilum</taxon>
    </lineage>
</organism>
<evidence type="ECO:0000313" key="1">
    <source>
        <dbReference type="EMBL" id="HGI43600.1"/>
    </source>
</evidence>
<sequence length="226" mass="24859">MHMDGELETMVRRMAAAYYTMRKLLDPTIAIKEAYLAFLKDRVMSLRPPTGEIDLEKLLGFIETHGPPLPLRQLVGRQKKLLGFVCGASPECEEFVKVMDTLASEYSGCSHVIIEDMSADSLAVKYIIEKHSLNQIIIYALKQRGRTPGLYIREFRALEVGGSDSLEKLGASLRGSLDIDVLLGGLAALGVQSAITVVECEPSEDKGFCSELIGRHAVLEVKSVCD</sequence>
<dbReference type="AlphaFoldDB" id="A0A7C4FA04"/>
<gene>
    <name evidence="1" type="ORF">ENV17_04365</name>
</gene>